<dbReference type="PANTHER" id="PTHR10807:SF128">
    <property type="entry name" value="PHOSPHATIDYLINOSITOL-3,5-BISPHOSPHATE 3-PHOSPHATASE"/>
    <property type="match status" value="1"/>
</dbReference>
<dbReference type="InterPro" id="IPR016130">
    <property type="entry name" value="Tyr_Pase_AS"/>
</dbReference>
<dbReference type="Pfam" id="PF06602">
    <property type="entry name" value="Myotub-related"/>
    <property type="match status" value="1"/>
</dbReference>
<protein>
    <submittedName>
        <fullName evidence="5">Myotubularin related 1</fullName>
    </submittedName>
</protein>
<feature type="active site" description="Phosphocysteine intermediate" evidence="1">
    <location>
        <position position="737"/>
    </location>
</feature>
<dbReference type="PANTHER" id="PTHR10807">
    <property type="entry name" value="MYOTUBULARIN-RELATED"/>
    <property type="match status" value="1"/>
</dbReference>
<feature type="region of interest" description="Disordered" evidence="3">
    <location>
        <begin position="134"/>
        <end position="155"/>
    </location>
</feature>
<accession>A0AAV9XY00</accession>
<dbReference type="PROSITE" id="PS51339">
    <property type="entry name" value="PPASE_MYOTUBULARIN"/>
    <property type="match status" value="1"/>
</dbReference>
<organism evidence="5 6">
    <name type="scientific">Cryptosporidium xiaoi</name>
    <dbReference type="NCBI Taxonomy" id="659607"/>
    <lineage>
        <taxon>Eukaryota</taxon>
        <taxon>Sar</taxon>
        <taxon>Alveolata</taxon>
        <taxon>Apicomplexa</taxon>
        <taxon>Conoidasida</taxon>
        <taxon>Coccidia</taxon>
        <taxon>Eucoccidiorida</taxon>
        <taxon>Eimeriorina</taxon>
        <taxon>Cryptosporidiidae</taxon>
        <taxon>Cryptosporidium</taxon>
    </lineage>
</organism>
<dbReference type="PROSITE" id="PS00383">
    <property type="entry name" value="TYR_PHOSPHATASE_1"/>
    <property type="match status" value="1"/>
</dbReference>
<evidence type="ECO:0000313" key="5">
    <source>
        <dbReference type="EMBL" id="KAK6589075.1"/>
    </source>
</evidence>
<dbReference type="EMBL" id="JAWDEY010000016">
    <property type="protein sequence ID" value="KAK6589075.1"/>
    <property type="molecule type" value="Genomic_DNA"/>
</dbReference>
<dbReference type="GO" id="GO:0005737">
    <property type="term" value="C:cytoplasm"/>
    <property type="evidence" value="ECO:0007669"/>
    <property type="project" value="TreeGrafter"/>
</dbReference>
<dbReference type="GO" id="GO:0046856">
    <property type="term" value="P:phosphatidylinositol dephosphorylation"/>
    <property type="evidence" value="ECO:0007669"/>
    <property type="project" value="TreeGrafter"/>
</dbReference>
<feature type="domain" description="Myotubularin phosphatase" evidence="4">
    <location>
        <begin position="460"/>
        <end position="960"/>
    </location>
</feature>
<dbReference type="GO" id="GO:0016020">
    <property type="term" value="C:membrane"/>
    <property type="evidence" value="ECO:0007669"/>
    <property type="project" value="TreeGrafter"/>
</dbReference>
<name>A0AAV9XY00_9CRYT</name>
<gene>
    <name evidence="5" type="ORF">RS030_243575</name>
</gene>
<evidence type="ECO:0000313" key="6">
    <source>
        <dbReference type="Proteomes" id="UP001311799"/>
    </source>
</evidence>
<feature type="binding site" evidence="2">
    <location>
        <begin position="737"/>
        <end position="743"/>
    </location>
    <ligand>
        <name>substrate</name>
    </ligand>
</feature>
<sequence length="971" mass="111436">MSFGINSDGIETKLKQNEYDISEMRNNSNSRVNFKILDSGNDPLSIYKTAHGGMSSINNNLFTYEKAESHALSGYEGDNNGTIPDDARYAKKKVINSKSLEDLSLFEPFHANLNPDKKLNLTNINDKTISGDLNSNLSTSNNVNNSSDNVTTANSNSGRVSGLFSTLASTVTQNISSQIQNALRETKTNMINNGNLKSNSKNKSNSELFKWNDILTIINQNRNAYSNMNIKKNSDSIEILGIDKSESELISKNMNLTLYPGESIKMFYKECGISTQYGLPNPIYGSFLITNYRIILAPLYEKGENNKFFNIVRRHSLLWMYKSGFFNIPISCINSCSINTMNGFNFNSTFFSSGSTFSDSSKGKCMESKTEDTKKGEIEVSNVSVQEFGLNKNNINNYYNSYPCLLDISTRDLRYIQILIVQSDKERRFLHNYIDKIINETICNNFFCYIAYNEKRINERLFKFDIVSEYKRMGLNLENQEFQNNNDAYFPLRISFVNNNYELCNSYPKIIVVPRDISDNQLIKISGFRSKNRIPILSWMNPNLKCTLWRSSQPKSAFKRCFEDELLITTISKYYNDGNSNNVKNFTIYDARPKLNAYANKATGAGFENVDDYPYCKLEFLNIENIHKVRDSWNKMVSVIQKISNFDSYCSCKSNSKHHLNEYILELNNKRDEVGDINNYISLLEKITFNENNGVIGIRFYSDIDSTGWYDLISMILMSSNKIVNQLINSKGVLVHCSDGWDRTSQLTALSMICIDPYYRTIKGFITLIEKEFITLGHKFHSRCGTLGLSSSNENERSPIFIQWLDCIYQCIVQFPNEFQFNSNLLLFVAEQLNNSLFGNFICDSDYERNSINSKELTLSLWDTILKYSNELYTKHNNDCSDSSSSDVRTNSDYSPPIGVNPNIFYHSGFINTNYKYNSKLSIINQNNEYEYFNYKLINCGNILVLDPTSIKVTPWLQFWLKFSPMCLRTI</sequence>
<dbReference type="InterPro" id="IPR010569">
    <property type="entry name" value="Myotubularin-like_Pase_dom"/>
</dbReference>
<evidence type="ECO:0000256" key="3">
    <source>
        <dbReference type="SAM" id="MobiDB-lite"/>
    </source>
</evidence>
<comment type="caution">
    <text evidence="5">The sequence shown here is derived from an EMBL/GenBank/DDBJ whole genome shotgun (WGS) entry which is preliminary data.</text>
</comment>
<proteinExistence type="predicted"/>
<reference evidence="5 6" key="1">
    <citation type="submission" date="2023-10" db="EMBL/GenBank/DDBJ databases">
        <title>Comparative genomics analysis reveals potential genetic determinants of host preference in Cryptosporidium xiaoi.</title>
        <authorList>
            <person name="Xiao L."/>
            <person name="Li J."/>
        </authorList>
    </citation>
    <scope>NUCLEOTIDE SEQUENCE [LARGE SCALE GENOMIC DNA]</scope>
    <source>
        <strain evidence="5 6">52996</strain>
    </source>
</reference>
<keyword evidence="6" id="KW-1185">Reference proteome</keyword>
<feature type="binding site" evidence="2">
    <location>
        <begin position="625"/>
        <end position="626"/>
    </location>
    <ligand>
        <name>substrate</name>
    </ligand>
</feature>
<dbReference type="AlphaFoldDB" id="A0AAV9XY00"/>
<evidence type="ECO:0000256" key="2">
    <source>
        <dbReference type="PIRSR" id="PIRSR630564-2"/>
    </source>
</evidence>
<dbReference type="GO" id="GO:0004438">
    <property type="term" value="F:phosphatidylinositol-3-phosphate phosphatase activity"/>
    <property type="evidence" value="ECO:0007669"/>
    <property type="project" value="TreeGrafter"/>
</dbReference>
<evidence type="ECO:0000256" key="1">
    <source>
        <dbReference type="PIRSR" id="PIRSR630564-1"/>
    </source>
</evidence>
<dbReference type="InterPro" id="IPR029021">
    <property type="entry name" value="Prot-tyrosine_phosphatase-like"/>
</dbReference>
<dbReference type="Proteomes" id="UP001311799">
    <property type="component" value="Unassembled WGS sequence"/>
</dbReference>
<dbReference type="SUPFAM" id="SSF52799">
    <property type="entry name" value="(Phosphotyrosine protein) phosphatases II"/>
    <property type="match status" value="1"/>
</dbReference>
<evidence type="ECO:0000259" key="4">
    <source>
        <dbReference type="PROSITE" id="PS51339"/>
    </source>
</evidence>
<dbReference type="InterPro" id="IPR030564">
    <property type="entry name" value="Myotubularin"/>
</dbReference>
<dbReference type="CDD" id="cd14507">
    <property type="entry name" value="PTP-MTM-like"/>
    <property type="match status" value="1"/>
</dbReference>